<dbReference type="Proteomes" id="UP001314229">
    <property type="component" value="Unassembled WGS sequence"/>
</dbReference>
<dbReference type="GO" id="GO:0005615">
    <property type="term" value="C:extracellular space"/>
    <property type="evidence" value="ECO:0007669"/>
    <property type="project" value="TreeGrafter"/>
</dbReference>
<keyword evidence="2" id="KW-0325">Glycoprotein</keyword>
<comment type="caution">
    <text evidence="5">The sequence shown here is derived from an EMBL/GenBank/DDBJ whole genome shotgun (WGS) entry which is preliminary data.</text>
</comment>
<dbReference type="PANTHER" id="PTHR11339:SF408">
    <property type="entry name" value="MUCIN-5B"/>
    <property type="match status" value="1"/>
</dbReference>
<reference evidence="5 6" key="1">
    <citation type="submission" date="2024-01" db="EMBL/GenBank/DDBJ databases">
        <authorList>
            <person name="Alioto T."/>
            <person name="Alioto T."/>
            <person name="Gomez Garrido J."/>
        </authorList>
    </citation>
    <scope>NUCLEOTIDE SEQUENCE [LARGE SCALE GENOMIC DNA]</scope>
</reference>
<sequence length="112" mass="12492">MGTTGLQFTLWLIYLTLLVSSLTQTGNSSHIGRVCTTWGHYHWKTFDGEFFQLASTCNHVVASQCKGSYENFNIQMRRKIVNDIPTISKIIIMLEGSVAELSSSAVIFNGKT</sequence>
<evidence type="ECO:0000256" key="2">
    <source>
        <dbReference type="ARBA" id="ARBA00023180"/>
    </source>
</evidence>
<keyword evidence="6" id="KW-1185">Reference proteome</keyword>
<dbReference type="PROSITE" id="PS51233">
    <property type="entry name" value="VWFD"/>
    <property type="match status" value="1"/>
</dbReference>
<keyword evidence="3" id="KW-0732">Signal</keyword>
<gene>
    <name evidence="5" type="ORF">FSCOSCO3_A008094</name>
</gene>
<feature type="domain" description="VWFD" evidence="4">
    <location>
        <begin position="33"/>
        <end position="112"/>
    </location>
</feature>
<evidence type="ECO:0000259" key="4">
    <source>
        <dbReference type="PROSITE" id="PS51233"/>
    </source>
</evidence>
<evidence type="ECO:0000313" key="6">
    <source>
        <dbReference type="Proteomes" id="UP001314229"/>
    </source>
</evidence>
<dbReference type="AlphaFoldDB" id="A0AAV1PV13"/>
<evidence type="ECO:0000256" key="1">
    <source>
        <dbReference type="ARBA" id="ARBA00023157"/>
    </source>
</evidence>
<organism evidence="5 6">
    <name type="scientific">Scomber scombrus</name>
    <name type="common">Atlantic mackerel</name>
    <name type="synonym">Scomber vernalis</name>
    <dbReference type="NCBI Taxonomy" id="13677"/>
    <lineage>
        <taxon>Eukaryota</taxon>
        <taxon>Metazoa</taxon>
        <taxon>Chordata</taxon>
        <taxon>Craniata</taxon>
        <taxon>Vertebrata</taxon>
        <taxon>Euteleostomi</taxon>
        <taxon>Actinopterygii</taxon>
        <taxon>Neopterygii</taxon>
        <taxon>Teleostei</taxon>
        <taxon>Neoteleostei</taxon>
        <taxon>Acanthomorphata</taxon>
        <taxon>Pelagiaria</taxon>
        <taxon>Scombriformes</taxon>
        <taxon>Scombridae</taxon>
        <taxon>Scomber</taxon>
    </lineage>
</organism>
<evidence type="ECO:0000256" key="3">
    <source>
        <dbReference type="SAM" id="SignalP"/>
    </source>
</evidence>
<dbReference type="InterPro" id="IPR001846">
    <property type="entry name" value="VWF_type-D"/>
</dbReference>
<feature type="signal peptide" evidence="3">
    <location>
        <begin position="1"/>
        <end position="28"/>
    </location>
</feature>
<dbReference type="Pfam" id="PF00094">
    <property type="entry name" value="VWD"/>
    <property type="match status" value="1"/>
</dbReference>
<feature type="chain" id="PRO_5043807867" evidence="3">
    <location>
        <begin position="29"/>
        <end position="112"/>
    </location>
</feature>
<dbReference type="InterPro" id="IPR050780">
    <property type="entry name" value="Mucin_vWF_Thrombospondin_sf"/>
</dbReference>
<dbReference type="EMBL" id="CAWUFR010000320">
    <property type="protein sequence ID" value="CAK6975862.1"/>
    <property type="molecule type" value="Genomic_DNA"/>
</dbReference>
<keyword evidence="1" id="KW-1015">Disulfide bond</keyword>
<protein>
    <submittedName>
        <fullName evidence="5">Mucin-5AC-like</fullName>
    </submittedName>
</protein>
<dbReference type="GO" id="GO:0031012">
    <property type="term" value="C:extracellular matrix"/>
    <property type="evidence" value="ECO:0007669"/>
    <property type="project" value="TreeGrafter"/>
</dbReference>
<proteinExistence type="predicted"/>
<accession>A0AAV1PV13</accession>
<name>A0AAV1PV13_SCOSC</name>
<evidence type="ECO:0000313" key="5">
    <source>
        <dbReference type="EMBL" id="CAK6975862.1"/>
    </source>
</evidence>
<dbReference type="PANTHER" id="PTHR11339">
    <property type="entry name" value="EXTRACELLULAR MATRIX GLYCOPROTEIN RELATED"/>
    <property type="match status" value="1"/>
</dbReference>